<evidence type="ECO:0000313" key="2">
    <source>
        <dbReference type="Proteomes" id="UP000322080"/>
    </source>
</evidence>
<name>A0A5D0RKM0_9RHOB</name>
<reference evidence="1 2" key="1">
    <citation type="submission" date="2019-08" db="EMBL/GenBank/DDBJ databases">
        <title>Identification of a novel species of the genus Boseongicola.</title>
        <authorList>
            <person name="Zhang X.-Q."/>
        </authorList>
    </citation>
    <scope>NUCLEOTIDE SEQUENCE [LARGE SCALE GENOMIC DNA]</scope>
    <source>
        <strain evidence="1 2">HY14</strain>
    </source>
</reference>
<dbReference type="PANTHER" id="PTHR38436:SF1">
    <property type="entry name" value="ESTER CYCLASE"/>
    <property type="match status" value="1"/>
</dbReference>
<comment type="caution">
    <text evidence="1">The sequence shown here is derived from an EMBL/GenBank/DDBJ whole genome shotgun (WGS) entry which is preliminary data.</text>
</comment>
<dbReference type="Gene3D" id="3.10.450.50">
    <property type="match status" value="1"/>
</dbReference>
<dbReference type="Proteomes" id="UP000322080">
    <property type="component" value="Unassembled WGS sequence"/>
</dbReference>
<dbReference type="InterPro" id="IPR032710">
    <property type="entry name" value="NTF2-like_dom_sf"/>
</dbReference>
<organism evidence="1 2">
    <name type="scientific">Maritimibacter fusiformis</name>
    <dbReference type="NCBI Taxonomy" id="2603819"/>
    <lineage>
        <taxon>Bacteria</taxon>
        <taxon>Pseudomonadati</taxon>
        <taxon>Pseudomonadota</taxon>
        <taxon>Alphaproteobacteria</taxon>
        <taxon>Rhodobacterales</taxon>
        <taxon>Roseobacteraceae</taxon>
        <taxon>Maritimibacter</taxon>
    </lineage>
</organism>
<dbReference type="SUPFAM" id="SSF54427">
    <property type="entry name" value="NTF2-like"/>
    <property type="match status" value="1"/>
</dbReference>
<gene>
    <name evidence="1" type="ORF">FVF75_11515</name>
</gene>
<keyword evidence="2" id="KW-1185">Reference proteome</keyword>
<protein>
    <submittedName>
        <fullName evidence="1">Ester cyclase</fullName>
    </submittedName>
</protein>
<dbReference type="AlphaFoldDB" id="A0A5D0RKM0"/>
<dbReference type="Pfam" id="PF07366">
    <property type="entry name" value="SnoaL"/>
    <property type="match status" value="1"/>
</dbReference>
<proteinExistence type="predicted"/>
<sequence length="161" mass="18111">MNADEKADATRQVILRMEAALGANSNDMAAHFHDDFRWMGNRGCGTKTGLAAFRTNWQLPLRAAFTKREYKTERFICEDGWASCFGHIEATHSGSFMGIAPTGKRVTIPYMDFWKVEDGKIADNWVSVDFPHVLAQLGVDVFDGHGWESFDRGEKTPPRPV</sequence>
<dbReference type="PANTHER" id="PTHR38436">
    <property type="entry name" value="POLYKETIDE CYCLASE SNOAL-LIKE DOMAIN"/>
    <property type="match status" value="1"/>
</dbReference>
<dbReference type="RefSeq" id="WP_148378127.1">
    <property type="nucleotide sequence ID" value="NZ_VSIY01000009.1"/>
</dbReference>
<evidence type="ECO:0000313" key="1">
    <source>
        <dbReference type="EMBL" id="TYB81064.1"/>
    </source>
</evidence>
<accession>A0A5D0RKM0</accession>
<dbReference type="InterPro" id="IPR009959">
    <property type="entry name" value="Cyclase_SnoaL-like"/>
</dbReference>
<dbReference type="GO" id="GO:0030638">
    <property type="term" value="P:polyketide metabolic process"/>
    <property type="evidence" value="ECO:0007669"/>
    <property type="project" value="InterPro"/>
</dbReference>
<dbReference type="EMBL" id="VSIY01000009">
    <property type="protein sequence ID" value="TYB81064.1"/>
    <property type="molecule type" value="Genomic_DNA"/>
</dbReference>